<evidence type="ECO:0000256" key="7">
    <source>
        <dbReference type="PIRNR" id="PIRNR000232"/>
    </source>
</evidence>
<dbReference type="InterPro" id="IPR052530">
    <property type="entry name" value="NAD(P)H_nitroreductase"/>
</dbReference>
<keyword evidence="5 7" id="KW-0560">Oxidoreductase</keyword>
<dbReference type="GO" id="GO:0016491">
    <property type="term" value="F:oxidoreductase activity"/>
    <property type="evidence" value="ECO:0007669"/>
    <property type="project" value="UniProtKB-UniRule"/>
</dbReference>
<dbReference type="RefSeq" id="WP_258235134.1">
    <property type="nucleotide sequence ID" value="NZ_BDQX01000291.1"/>
</dbReference>
<dbReference type="CDD" id="cd02135">
    <property type="entry name" value="YdjA-like"/>
    <property type="match status" value="1"/>
</dbReference>
<evidence type="ECO:0000256" key="2">
    <source>
        <dbReference type="ARBA" id="ARBA00022630"/>
    </source>
</evidence>
<feature type="binding site" evidence="8">
    <location>
        <position position="55"/>
    </location>
    <ligand>
        <name>FMN</name>
        <dbReference type="ChEBI" id="CHEBI:58210"/>
        <note>ligand shared between dimeric partners</note>
    </ligand>
</feature>
<dbReference type="AlphaFoldDB" id="A0A2R5EWY3"/>
<dbReference type="EC" id="1.-.-.-" evidence="7"/>
<dbReference type="InterPro" id="IPR026021">
    <property type="entry name" value="YdjA-like"/>
</dbReference>
<keyword evidence="4 7" id="KW-0521">NADP</keyword>
<keyword evidence="3 7" id="KW-0288">FMN</keyword>
<evidence type="ECO:0000313" key="11">
    <source>
        <dbReference type="Proteomes" id="UP000245202"/>
    </source>
</evidence>
<evidence type="ECO:0000256" key="1">
    <source>
        <dbReference type="ARBA" id="ARBA00007118"/>
    </source>
</evidence>
<keyword evidence="11" id="KW-1185">Reference proteome</keyword>
<dbReference type="Gene3D" id="3.40.109.10">
    <property type="entry name" value="NADH Oxidase"/>
    <property type="match status" value="1"/>
</dbReference>
<evidence type="ECO:0000313" key="10">
    <source>
        <dbReference type="EMBL" id="GBG10159.1"/>
    </source>
</evidence>
<evidence type="ECO:0000256" key="4">
    <source>
        <dbReference type="ARBA" id="ARBA00022857"/>
    </source>
</evidence>
<proteinExistence type="inferred from homology"/>
<comment type="cofactor">
    <cofactor evidence="8">
        <name>FMN</name>
        <dbReference type="ChEBI" id="CHEBI:58210"/>
    </cofactor>
    <text evidence="8">Binds 1 FMN per subunit.</text>
</comment>
<evidence type="ECO:0000256" key="8">
    <source>
        <dbReference type="PIRSR" id="PIRSR000232-1"/>
    </source>
</evidence>
<dbReference type="EMBL" id="BDQX01000291">
    <property type="protein sequence ID" value="GBG10159.1"/>
    <property type="molecule type" value="Genomic_DNA"/>
</dbReference>
<feature type="domain" description="Nitroreductase" evidence="9">
    <location>
        <begin position="23"/>
        <end position="185"/>
    </location>
</feature>
<dbReference type="PANTHER" id="PTHR43821">
    <property type="entry name" value="NAD(P)H NITROREDUCTASE YDJA-RELATED"/>
    <property type="match status" value="1"/>
</dbReference>
<dbReference type="Pfam" id="PF00881">
    <property type="entry name" value="Nitroreductase"/>
    <property type="match status" value="1"/>
</dbReference>
<sequence length="207" mass="22640">MSMETPATNAPVERKSMDVLEAIRTRRSIGRVKSDPVDRAVIEELLEAASWAPSHFNTQPWRFIVMTGDGRAALGEGYANVAKSGWPEMSAEELEAKLQKERAKAYRSPVVIAAVYSKSEDSRAVYSEELAAAQAAVQNLLLAAHAHGLGAIWRSGEPMYNPLMRSALGLTEGKEELTGLIYLGYPDMAPPAQKRAPISEKTVWLEA</sequence>
<dbReference type="Proteomes" id="UP000245202">
    <property type="component" value="Unassembled WGS sequence"/>
</dbReference>
<accession>A0A2R5EWY3</accession>
<dbReference type="SUPFAM" id="SSF55469">
    <property type="entry name" value="FMN-dependent nitroreductase-like"/>
    <property type="match status" value="1"/>
</dbReference>
<evidence type="ECO:0000256" key="6">
    <source>
        <dbReference type="ARBA" id="ARBA00023027"/>
    </source>
</evidence>
<dbReference type="InterPro" id="IPR000415">
    <property type="entry name" value="Nitroreductase-like"/>
</dbReference>
<evidence type="ECO:0000256" key="5">
    <source>
        <dbReference type="ARBA" id="ARBA00023002"/>
    </source>
</evidence>
<keyword evidence="6 7" id="KW-0520">NAD</keyword>
<evidence type="ECO:0000256" key="3">
    <source>
        <dbReference type="ARBA" id="ARBA00022643"/>
    </source>
</evidence>
<comment type="caution">
    <text evidence="10">The sequence shown here is derived from an EMBL/GenBank/DDBJ whole genome shotgun (WGS) entry which is preliminary data.</text>
</comment>
<feature type="binding site" description="in other chain" evidence="8">
    <location>
        <begin position="26"/>
        <end position="28"/>
    </location>
    <ligand>
        <name>FMN</name>
        <dbReference type="ChEBI" id="CHEBI:58210"/>
        <note>ligand shared between dimeric partners</note>
    </ligand>
</feature>
<protein>
    <recommendedName>
        <fullName evidence="7">Putative NAD(P)H nitroreductase</fullName>
        <ecNumber evidence="7">1.-.-.-</ecNumber>
    </recommendedName>
</protein>
<organism evidence="10 11">
    <name type="scientific">Paenibacillus agaridevorans</name>
    <dbReference type="NCBI Taxonomy" id="171404"/>
    <lineage>
        <taxon>Bacteria</taxon>
        <taxon>Bacillati</taxon>
        <taxon>Bacillota</taxon>
        <taxon>Bacilli</taxon>
        <taxon>Bacillales</taxon>
        <taxon>Paenibacillaceae</taxon>
        <taxon>Paenibacillus</taxon>
    </lineage>
</organism>
<name>A0A2R5EWY3_9BACL</name>
<dbReference type="PANTHER" id="PTHR43821:SF1">
    <property type="entry name" value="NAD(P)H NITROREDUCTASE YDJA-RELATED"/>
    <property type="match status" value="1"/>
</dbReference>
<keyword evidence="2 7" id="KW-0285">Flavoprotein</keyword>
<dbReference type="PIRSF" id="PIRSF000232">
    <property type="entry name" value="YdjA"/>
    <property type="match status" value="1"/>
</dbReference>
<reference evidence="10 11" key="1">
    <citation type="submission" date="2017-08" db="EMBL/GenBank/DDBJ databases">
        <title>Substantial Increase in Enzyme Production by Combined Drug-Resistance Mutations in Paenibacillus agaridevorans.</title>
        <authorList>
            <person name="Tanaka Y."/>
            <person name="Funane K."/>
            <person name="Hosaka T."/>
            <person name="Shiwa Y."/>
            <person name="Fujita N."/>
            <person name="Miyazaki T."/>
            <person name="Yoshikawa H."/>
            <person name="Murakami K."/>
            <person name="Kasahara K."/>
            <person name="Inaoka T."/>
            <person name="Hiraga Y."/>
            <person name="Ochi K."/>
        </authorList>
    </citation>
    <scope>NUCLEOTIDE SEQUENCE [LARGE SCALE GENOMIC DNA]</scope>
    <source>
        <strain evidence="10 11">T-3040</strain>
    </source>
</reference>
<gene>
    <name evidence="10" type="ORF">PAT3040_04877</name>
</gene>
<dbReference type="InterPro" id="IPR029479">
    <property type="entry name" value="Nitroreductase"/>
</dbReference>
<feature type="binding site" description="in other chain" evidence="8">
    <location>
        <begin position="153"/>
        <end position="155"/>
    </location>
    <ligand>
        <name>FMN</name>
        <dbReference type="ChEBI" id="CHEBI:58210"/>
        <note>ligand shared between dimeric partners</note>
    </ligand>
</feature>
<evidence type="ECO:0000259" key="9">
    <source>
        <dbReference type="Pfam" id="PF00881"/>
    </source>
</evidence>
<comment type="similarity">
    <text evidence="1 7">Belongs to the nitroreductase family.</text>
</comment>